<feature type="transmembrane region" description="Helical" evidence="5">
    <location>
        <begin position="28"/>
        <end position="44"/>
    </location>
</feature>
<keyword evidence="8" id="KW-1185">Reference proteome</keyword>
<feature type="transmembrane region" description="Helical" evidence="5">
    <location>
        <begin position="229"/>
        <end position="250"/>
    </location>
</feature>
<dbReference type="AlphaFoldDB" id="A0A0V0R4V2"/>
<evidence type="ECO:0000259" key="6">
    <source>
        <dbReference type="PROSITE" id="PS51380"/>
    </source>
</evidence>
<feature type="transmembrane region" description="Helical" evidence="5">
    <location>
        <begin position="205"/>
        <end position="223"/>
    </location>
</feature>
<dbReference type="EMBL" id="LDAU01000048">
    <property type="protein sequence ID" value="KRX09505.1"/>
    <property type="molecule type" value="Genomic_DNA"/>
</dbReference>
<evidence type="ECO:0000256" key="4">
    <source>
        <dbReference type="ARBA" id="ARBA00023136"/>
    </source>
</evidence>
<dbReference type="PANTHER" id="PTHR10783">
    <property type="entry name" value="XENOTROPIC AND POLYTROPIC RETROVIRUS RECEPTOR 1-RELATED"/>
    <property type="match status" value="1"/>
</dbReference>
<name>A0A0V0R4V2_PSEPJ</name>
<proteinExistence type="predicted"/>
<keyword evidence="4 5" id="KW-0472">Membrane</keyword>
<evidence type="ECO:0000256" key="5">
    <source>
        <dbReference type="SAM" id="Phobius"/>
    </source>
</evidence>
<comment type="caution">
    <text evidence="7">The sequence shown here is derived from an EMBL/GenBank/DDBJ whole genome shotgun (WGS) entry which is preliminary data.</text>
</comment>
<dbReference type="Pfam" id="PF03124">
    <property type="entry name" value="EXS"/>
    <property type="match status" value="1"/>
</dbReference>
<comment type="subcellular location">
    <subcellularLocation>
        <location evidence="1">Membrane</location>
        <topology evidence="1">Multi-pass membrane protein</topology>
    </subcellularLocation>
</comment>
<organism evidence="7 8">
    <name type="scientific">Pseudocohnilembus persalinus</name>
    <name type="common">Ciliate</name>
    <dbReference type="NCBI Taxonomy" id="266149"/>
    <lineage>
        <taxon>Eukaryota</taxon>
        <taxon>Sar</taxon>
        <taxon>Alveolata</taxon>
        <taxon>Ciliophora</taxon>
        <taxon>Intramacronucleata</taxon>
        <taxon>Oligohymenophorea</taxon>
        <taxon>Scuticociliatia</taxon>
        <taxon>Philasterida</taxon>
        <taxon>Pseudocohnilembidae</taxon>
        <taxon>Pseudocohnilembus</taxon>
    </lineage>
</organism>
<gene>
    <name evidence="7" type="ORF">PPERSA_12248</name>
</gene>
<evidence type="ECO:0000256" key="1">
    <source>
        <dbReference type="ARBA" id="ARBA00004141"/>
    </source>
</evidence>
<dbReference type="OMA" id="EMFRRCQ"/>
<dbReference type="InterPro" id="IPR004342">
    <property type="entry name" value="EXS_C"/>
</dbReference>
<dbReference type="GO" id="GO:0006817">
    <property type="term" value="P:phosphate ion transport"/>
    <property type="evidence" value="ECO:0007669"/>
    <property type="project" value="TreeGrafter"/>
</dbReference>
<evidence type="ECO:0000313" key="7">
    <source>
        <dbReference type="EMBL" id="KRX09505.1"/>
    </source>
</evidence>
<dbReference type="GO" id="GO:0005794">
    <property type="term" value="C:Golgi apparatus"/>
    <property type="evidence" value="ECO:0007669"/>
    <property type="project" value="TreeGrafter"/>
</dbReference>
<dbReference type="Proteomes" id="UP000054937">
    <property type="component" value="Unassembled WGS sequence"/>
</dbReference>
<keyword evidence="3 5" id="KW-1133">Transmembrane helix</keyword>
<dbReference type="GO" id="GO:0000822">
    <property type="term" value="F:inositol hexakisphosphate binding"/>
    <property type="evidence" value="ECO:0007669"/>
    <property type="project" value="TreeGrafter"/>
</dbReference>
<dbReference type="InParanoid" id="A0A0V0R4V2"/>
<feature type="transmembrane region" description="Helical" evidence="5">
    <location>
        <begin position="6"/>
        <end position="23"/>
    </location>
</feature>
<feature type="domain" description="EXS" evidence="6">
    <location>
        <begin position="91"/>
        <end position="291"/>
    </location>
</feature>
<sequence length="297" mass="35628">MLLQFVGLFYLVTYFSHLIKFLMDGRKYFYNLIYLCLFTVFYPMEFRISWATDQSVSFVGPLKDLEFSLCFYSSDFANVDQNGTNLDLQHCNNDQNIMSGFIIAFLPLFFRMLQCLRQGYDNKQFIGTEFMWNFGKYTCSTMTATFSYLYKLYDHHIFFGFWMFFASSSVLYSYYWDLKHDWGFLEPNSKFKILRNKLAYHNPNIYYFVMINNLILRCTWVLSISPNTAVALGFHNKLLFTFMISFLEMFRRCQWNFLRVEKEHIKNQMAYKAVEDLSLPVNIMTNKLMLKQKIKIN</sequence>
<dbReference type="PROSITE" id="PS51380">
    <property type="entry name" value="EXS"/>
    <property type="match status" value="1"/>
</dbReference>
<feature type="transmembrane region" description="Helical" evidence="5">
    <location>
        <begin position="96"/>
        <end position="113"/>
    </location>
</feature>
<reference evidence="7 8" key="1">
    <citation type="journal article" date="2015" name="Sci. Rep.">
        <title>Genome of the facultative scuticociliatosis pathogen Pseudocohnilembus persalinus provides insight into its virulence through horizontal gene transfer.</title>
        <authorList>
            <person name="Xiong J."/>
            <person name="Wang G."/>
            <person name="Cheng J."/>
            <person name="Tian M."/>
            <person name="Pan X."/>
            <person name="Warren A."/>
            <person name="Jiang C."/>
            <person name="Yuan D."/>
            <person name="Miao W."/>
        </authorList>
    </citation>
    <scope>NUCLEOTIDE SEQUENCE [LARGE SCALE GENOMIC DNA]</scope>
    <source>
        <strain evidence="7">36N120E</strain>
    </source>
</reference>
<keyword evidence="2 5" id="KW-0812">Transmembrane</keyword>
<dbReference type="GO" id="GO:0005886">
    <property type="term" value="C:plasma membrane"/>
    <property type="evidence" value="ECO:0007669"/>
    <property type="project" value="TreeGrafter"/>
</dbReference>
<evidence type="ECO:0000313" key="8">
    <source>
        <dbReference type="Proteomes" id="UP000054937"/>
    </source>
</evidence>
<dbReference type="GO" id="GO:0016036">
    <property type="term" value="P:cellular response to phosphate starvation"/>
    <property type="evidence" value="ECO:0007669"/>
    <property type="project" value="TreeGrafter"/>
</dbReference>
<dbReference type="PANTHER" id="PTHR10783:SF103">
    <property type="entry name" value="SOLUTE CARRIER FAMILY 53 MEMBER 1"/>
    <property type="match status" value="1"/>
</dbReference>
<accession>A0A0V0R4V2</accession>
<evidence type="ECO:0000256" key="2">
    <source>
        <dbReference type="ARBA" id="ARBA00022692"/>
    </source>
</evidence>
<feature type="transmembrane region" description="Helical" evidence="5">
    <location>
        <begin position="156"/>
        <end position="175"/>
    </location>
</feature>
<protein>
    <recommendedName>
        <fullName evidence="6">EXS domain-containing protein</fullName>
    </recommendedName>
</protein>
<feature type="transmembrane region" description="Helical" evidence="5">
    <location>
        <begin position="134"/>
        <end position="150"/>
    </location>
</feature>
<evidence type="ECO:0000256" key="3">
    <source>
        <dbReference type="ARBA" id="ARBA00022989"/>
    </source>
</evidence>
<dbReference type="OrthoDB" id="9970435at2759"/>